<dbReference type="OrthoDB" id="394960at2"/>
<protein>
    <submittedName>
        <fullName evidence="1">NAD-dependent protein deacetylase</fullName>
    </submittedName>
</protein>
<proteinExistence type="predicted"/>
<organism evidence="1 2">
    <name type="scientific">Limosilactobacillus pontis</name>
    <dbReference type="NCBI Taxonomy" id="35787"/>
    <lineage>
        <taxon>Bacteria</taxon>
        <taxon>Bacillati</taxon>
        <taxon>Bacillota</taxon>
        <taxon>Bacilli</taxon>
        <taxon>Lactobacillales</taxon>
        <taxon>Lactobacillaceae</taxon>
        <taxon>Limosilactobacillus</taxon>
    </lineage>
</organism>
<comment type="caution">
    <text evidence="1">The sequence shown here is derived from an EMBL/GenBank/DDBJ whole genome shotgun (WGS) entry which is preliminary data.</text>
</comment>
<dbReference type="EMBL" id="PNFV01000002">
    <property type="protein sequence ID" value="PMB83093.1"/>
    <property type="molecule type" value="Genomic_DNA"/>
</dbReference>
<reference evidence="1 2" key="1">
    <citation type="submission" date="2017-09" db="EMBL/GenBank/DDBJ databases">
        <title>Bacterial strain isolated from the female urinary microbiota.</title>
        <authorList>
            <person name="Thomas-White K."/>
            <person name="Kumar N."/>
            <person name="Forster S."/>
            <person name="Putonti C."/>
            <person name="Lawley T."/>
            <person name="Wolfe A.J."/>
        </authorList>
    </citation>
    <scope>NUCLEOTIDE SEQUENCE [LARGE SCALE GENOMIC DNA]</scope>
    <source>
        <strain evidence="1 2">UMB0683</strain>
    </source>
</reference>
<dbReference type="Gene3D" id="3.40.50.1220">
    <property type="entry name" value="TPP-binding domain"/>
    <property type="match status" value="1"/>
</dbReference>
<dbReference type="SUPFAM" id="SSF52467">
    <property type="entry name" value="DHS-like NAD/FAD-binding domain"/>
    <property type="match status" value="1"/>
</dbReference>
<dbReference type="AlphaFoldDB" id="A0A2J6NP58"/>
<gene>
    <name evidence="1" type="ORF">CK797_02285</name>
</gene>
<evidence type="ECO:0000313" key="1">
    <source>
        <dbReference type="EMBL" id="PMB83093.1"/>
    </source>
</evidence>
<sequence length="326" mass="37656">MNQSLYEQLVMQTQMNYSQYYGVYANGGTPVKLTEHHPLAYDQQVKSFAEKVKTADHIIVGGASGLSAAGGGDFYYTATPSYQRAFKRFYDKYHFAGAFAGMRHHWNSRGEFWGYLATFLHTTLHAPVREPYKDLQAILQGKDYFILTTNQDTQAIKAFPEEKVAQIQGDHRFFQCSQQCMDDVWDATEKVDEMYDYLEEHDTTIIPDDMIPRCPHCGAEAFPWVRGYGNFLEGSRYQEQYQKISDDIEEHLHDQHLLFLELGVGRMTPMFIQEPFWALTNNLAGAYDVMINRDYQFLPQQIEDKGIAIKGDIAKVLKDVRQQLNY</sequence>
<dbReference type="RefSeq" id="WP_104688195.1">
    <property type="nucleotide sequence ID" value="NZ_PNFV01000002.1"/>
</dbReference>
<accession>A0A2J6NP58</accession>
<evidence type="ECO:0000313" key="2">
    <source>
        <dbReference type="Proteomes" id="UP000239920"/>
    </source>
</evidence>
<dbReference type="Proteomes" id="UP000239920">
    <property type="component" value="Unassembled WGS sequence"/>
</dbReference>
<dbReference type="InterPro" id="IPR029035">
    <property type="entry name" value="DHS-like_NAD/FAD-binding_dom"/>
</dbReference>
<name>A0A2J6NP58_9LACO</name>